<reference evidence="2 3" key="1">
    <citation type="journal article" date="2009" name="PLoS ONE">
        <title>Complete genome sequence of the aerobic CO-oxidizing thermophile Thermomicrobium roseum.</title>
        <authorList>
            <person name="Wu D."/>
            <person name="Raymond J."/>
            <person name="Wu M."/>
            <person name="Chatterji S."/>
            <person name="Ren Q."/>
            <person name="Graham J.E."/>
            <person name="Bryant D.A."/>
            <person name="Robb F."/>
            <person name="Colman A."/>
            <person name="Tallon L.J."/>
            <person name="Badger J.H."/>
            <person name="Madupu R."/>
            <person name="Ward N.L."/>
            <person name="Eisen J.A."/>
        </authorList>
    </citation>
    <scope>NUCLEOTIDE SEQUENCE [LARGE SCALE GENOMIC DNA]</scope>
    <source>
        <strain evidence="3">ATCC 27502 / DSM 5159 / P-2</strain>
    </source>
</reference>
<evidence type="ECO:0000259" key="1">
    <source>
        <dbReference type="PROSITE" id="PS51782"/>
    </source>
</evidence>
<organism evidence="2 3">
    <name type="scientific">Thermomicrobium roseum (strain ATCC 27502 / DSM 5159 / P-2)</name>
    <dbReference type="NCBI Taxonomy" id="309801"/>
    <lineage>
        <taxon>Bacteria</taxon>
        <taxon>Pseudomonadati</taxon>
        <taxon>Thermomicrobiota</taxon>
        <taxon>Thermomicrobia</taxon>
        <taxon>Thermomicrobiales</taxon>
        <taxon>Thermomicrobiaceae</taxon>
        <taxon>Thermomicrobium</taxon>
    </lineage>
</organism>
<accession>B9L2R8</accession>
<gene>
    <name evidence="2" type="ordered locus">trd_1961</name>
</gene>
<dbReference type="InterPro" id="IPR036779">
    <property type="entry name" value="LysM_dom_sf"/>
</dbReference>
<dbReference type="HOGENOM" id="CLU_140356_0_0_0"/>
<dbReference type="PANTHER" id="PTHR33734">
    <property type="entry name" value="LYSM DOMAIN-CONTAINING GPI-ANCHORED PROTEIN 2"/>
    <property type="match status" value="1"/>
</dbReference>
<dbReference type="eggNOG" id="COG1388">
    <property type="taxonomic scope" value="Bacteria"/>
</dbReference>
<keyword evidence="3" id="KW-1185">Reference proteome</keyword>
<protein>
    <submittedName>
        <fullName evidence="2">Putative peptidase</fullName>
    </submittedName>
</protein>
<dbReference type="PANTHER" id="PTHR33734:SF22">
    <property type="entry name" value="MEMBRANE-BOUND LYTIC MUREIN TRANSGLYCOSYLASE D"/>
    <property type="match status" value="1"/>
</dbReference>
<dbReference type="Proteomes" id="UP000000447">
    <property type="component" value="Chromosome"/>
</dbReference>
<dbReference type="GO" id="GO:0008932">
    <property type="term" value="F:lytic endotransglycosylase activity"/>
    <property type="evidence" value="ECO:0007669"/>
    <property type="project" value="TreeGrafter"/>
</dbReference>
<dbReference type="EMBL" id="CP001275">
    <property type="protein sequence ID" value="ACM04825.1"/>
    <property type="molecule type" value="Genomic_DNA"/>
</dbReference>
<dbReference type="InterPro" id="IPR018392">
    <property type="entry name" value="LysM"/>
</dbReference>
<proteinExistence type="predicted"/>
<evidence type="ECO:0000313" key="2">
    <source>
        <dbReference type="EMBL" id="ACM04825.1"/>
    </source>
</evidence>
<dbReference type="CAZy" id="CBM50">
    <property type="family name" value="Carbohydrate-Binding Module Family 50"/>
</dbReference>
<dbReference type="KEGG" id="tro:trd_1961"/>
<dbReference type="Gene3D" id="3.10.350.10">
    <property type="entry name" value="LysM domain"/>
    <property type="match status" value="1"/>
</dbReference>
<dbReference type="STRING" id="309801.trd_1961"/>
<dbReference type="PROSITE" id="PS51257">
    <property type="entry name" value="PROKAR_LIPOPROTEIN"/>
    <property type="match status" value="1"/>
</dbReference>
<dbReference type="SUPFAM" id="SSF54106">
    <property type="entry name" value="LysM domain"/>
    <property type="match status" value="1"/>
</dbReference>
<name>B9L2R8_THERP</name>
<feature type="domain" description="LysM" evidence="1">
    <location>
        <begin position="73"/>
        <end position="117"/>
    </location>
</feature>
<dbReference type="AlphaFoldDB" id="B9L2R8"/>
<evidence type="ECO:0000313" key="3">
    <source>
        <dbReference type="Proteomes" id="UP000000447"/>
    </source>
</evidence>
<dbReference type="Pfam" id="PF01476">
    <property type="entry name" value="LysM"/>
    <property type="match status" value="1"/>
</dbReference>
<sequence length="121" mass="12607">MWRLGVVSLLVVLLAAGCLPFGRATPTVTPTLVPTPTSLPVLPVVTPTPAPANLSSMTPTPTAPAAQPTGEGTTYVVQPGDTLYTIAVRFGVSLQALIEANRIEDPNQLQAGQVLVIPRQQ</sequence>
<dbReference type="PROSITE" id="PS51782">
    <property type="entry name" value="LYSM"/>
    <property type="match status" value="1"/>
</dbReference>
<dbReference type="SMART" id="SM00257">
    <property type="entry name" value="LysM"/>
    <property type="match status" value="1"/>
</dbReference>
<dbReference type="CDD" id="cd00118">
    <property type="entry name" value="LysM"/>
    <property type="match status" value="1"/>
</dbReference>